<dbReference type="InterPro" id="IPR035766">
    <property type="entry name" value="SPRYD7"/>
</dbReference>
<evidence type="ECO:0000313" key="4">
    <source>
        <dbReference type="WBParaSite" id="ALUE_0001226701-mRNA-1"/>
    </source>
</evidence>
<evidence type="ECO:0000259" key="2">
    <source>
        <dbReference type="PROSITE" id="PS50188"/>
    </source>
</evidence>
<evidence type="ECO:0000313" key="3">
    <source>
        <dbReference type="Proteomes" id="UP000036681"/>
    </source>
</evidence>
<dbReference type="Gene3D" id="2.60.120.920">
    <property type="match status" value="1"/>
</dbReference>
<dbReference type="SMART" id="SM00449">
    <property type="entry name" value="SPRY"/>
    <property type="match status" value="1"/>
</dbReference>
<sequence>MFRSAIMFQWRVCCDSRVSMSENTMLGCCFPPLRMCLECVQGPSFTATQSYTQFHDELQSVRLDTSYMGDDVVLLKNGQRICGSGGALATAPIVQNKAYFQVSIQQSGVWGIGVANRSINLNSVPISANSWVLRHTGEVVANGEVVDKLLEPIEEGDCIGVAFDHVDLKFYKNGVQLPVSISNVRGQVFPLVYVDDSAILDATFRLFSYNAPPGYEEIMLEQTLL</sequence>
<accession>A0A0M3I5M8</accession>
<dbReference type="PANTHER" id="PTHR20951">
    <property type="entry name" value="C13ORF1 PROTEIN-RELATED"/>
    <property type="match status" value="1"/>
</dbReference>
<organism evidence="3 4">
    <name type="scientific">Ascaris lumbricoides</name>
    <name type="common">Giant roundworm</name>
    <dbReference type="NCBI Taxonomy" id="6252"/>
    <lineage>
        <taxon>Eukaryota</taxon>
        <taxon>Metazoa</taxon>
        <taxon>Ecdysozoa</taxon>
        <taxon>Nematoda</taxon>
        <taxon>Chromadorea</taxon>
        <taxon>Rhabditida</taxon>
        <taxon>Spirurina</taxon>
        <taxon>Ascaridomorpha</taxon>
        <taxon>Ascaridoidea</taxon>
        <taxon>Ascarididae</taxon>
        <taxon>Ascaris</taxon>
    </lineage>
</organism>
<evidence type="ECO:0000256" key="1">
    <source>
        <dbReference type="ARBA" id="ARBA00021772"/>
    </source>
</evidence>
<dbReference type="Proteomes" id="UP000036681">
    <property type="component" value="Unplaced"/>
</dbReference>
<dbReference type="InterPro" id="IPR013320">
    <property type="entry name" value="ConA-like_dom_sf"/>
</dbReference>
<proteinExistence type="predicted"/>
<feature type="domain" description="B30.2/SPRY" evidence="2">
    <location>
        <begin position="19"/>
        <end position="213"/>
    </location>
</feature>
<name>A0A0M3I5M8_ASCLU</name>
<dbReference type="Pfam" id="PF00622">
    <property type="entry name" value="SPRY"/>
    <property type="match status" value="1"/>
</dbReference>
<dbReference type="CDD" id="cd12880">
    <property type="entry name" value="SPRYD7"/>
    <property type="match status" value="1"/>
</dbReference>
<dbReference type="AlphaFoldDB" id="A0A0M3I5M8"/>
<dbReference type="SUPFAM" id="SSF49899">
    <property type="entry name" value="Concanavalin A-like lectins/glucanases"/>
    <property type="match status" value="1"/>
</dbReference>
<protein>
    <recommendedName>
        <fullName evidence="1">SPRY domain-containing protein 7</fullName>
    </recommendedName>
</protein>
<dbReference type="InterPro" id="IPR001870">
    <property type="entry name" value="B30.2/SPRY"/>
</dbReference>
<keyword evidence="3" id="KW-1185">Reference proteome</keyword>
<dbReference type="PANTHER" id="PTHR20951:SF2">
    <property type="entry name" value="SPRY DOMAIN-CONTAINING PROTEIN 7"/>
    <property type="match status" value="1"/>
</dbReference>
<reference evidence="4" key="1">
    <citation type="submission" date="2017-02" db="UniProtKB">
        <authorList>
            <consortium name="WormBaseParasite"/>
        </authorList>
    </citation>
    <scope>IDENTIFICATION</scope>
</reference>
<dbReference type="InterPro" id="IPR043136">
    <property type="entry name" value="B30.2/SPRY_sf"/>
</dbReference>
<dbReference type="WBParaSite" id="ALUE_0001226701-mRNA-1">
    <property type="protein sequence ID" value="ALUE_0001226701-mRNA-1"/>
    <property type="gene ID" value="ALUE_0001226701"/>
</dbReference>
<dbReference type="InterPro" id="IPR003877">
    <property type="entry name" value="SPRY_dom"/>
</dbReference>
<dbReference type="PROSITE" id="PS50188">
    <property type="entry name" value="B302_SPRY"/>
    <property type="match status" value="1"/>
</dbReference>